<evidence type="ECO:0000256" key="2">
    <source>
        <dbReference type="SAM" id="MobiDB-lite"/>
    </source>
</evidence>
<comment type="caution">
    <text evidence="4">The sequence shown here is derived from an EMBL/GenBank/DDBJ whole genome shotgun (WGS) entry which is preliminary data.</text>
</comment>
<dbReference type="GO" id="GO:0008270">
    <property type="term" value="F:zinc ion binding"/>
    <property type="evidence" value="ECO:0007669"/>
    <property type="project" value="UniProtKB-KW"/>
</dbReference>
<sequence>MKYTSNWFVSQTKSRIVNAYTWDVEQLLNTDVQDLIEAEENDATENAHEVMDNSEMGEIVAEASEICSNHLKLVSLCVMLDGITVQVKHLYKLIYRNKHRVTQYFVLLESGASICTCLSHLTTGVFCEHVYSVQLKKERSALFTLDMVPSQWLKVRYQDDCLLSQWIGLNQTNLDWVPPAVRSDVPTDSIMSHIRDALKTPTAASALRYASQTQNEENIGFADFQALAARLFEVSCKNGGLALVADVQKQMKVILNNHLGPSDVQEPLFPKSAGPADKKRKVNACEPKKSKKCRGETFSSSVASTTSTVQEMKS</sequence>
<organism evidence="4 5">
    <name type="scientific">Rhizoclosmatium globosum</name>
    <dbReference type="NCBI Taxonomy" id="329046"/>
    <lineage>
        <taxon>Eukaryota</taxon>
        <taxon>Fungi</taxon>
        <taxon>Fungi incertae sedis</taxon>
        <taxon>Chytridiomycota</taxon>
        <taxon>Chytridiomycota incertae sedis</taxon>
        <taxon>Chytridiomycetes</taxon>
        <taxon>Chytridiales</taxon>
        <taxon>Chytriomycetaceae</taxon>
        <taxon>Rhizoclosmatium</taxon>
    </lineage>
</organism>
<reference evidence="4 5" key="1">
    <citation type="submission" date="2016-07" db="EMBL/GenBank/DDBJ databases">
        <title>Pervasive Adenine N6-methylation of Active Genes in Fungi.</title>
        <authorList>
            <consortium name="DOE Joint Genome Institute"/>
            <person name="Mondo S.J."/>
            <person name="Dannebaum R.O."/>
            <person name="Kuo R.C."/>
            <person name="Labutti K."/>
            <person name="Haridas S."/>
            <person name="Kuo A."/>
            <person name="Salamov A."/>
            <person name="Ahrendt S.R."/>
            <person name="Lipzen A."/>
            <person name="Sullivan W."/>
            <person name="Andreopoulos W.B."/>
            <person name="Clum A."/>
            <person name="Lindquist E."/>
            <person name="Daum C."/>
            <person name="Ramamoorthy G.K."/>
            <person name="Gryganskyi A."/>
            <person name="Culley D."/>
            <person name="Magnuson J.K."/>
            <person name="James T.Y."/>
            <person name="O'Malley M.A."/>
            <person name="Stajich J.E."/>
            <person name="Spatafora J.W."/>
            <person name="Visel A."/>
            <person name="Grigoriev I.V."/>
        </authorList>
    </citation>
    <scope>NUCLEOTIDE SEQUENCE [LARGE SCALE GENOMIC DNA]</scope>
    <source>
        <strain evidence="4 5">JEL800</strain>
    </source>
</reference>
<evidence type="ECO:0000313" key="4">
    <source>
        <dbReference type="EMBL" id="ORY36516.1"/>
    </source>
</evidence>
<proteinExistence type="predicted"/>
<evidence type="ECO:0000259" key="3">
    <source>
        <dbReference type="PROSITE" id="PS50966"/>
    </source>
</evidence>
<protein>
    <recommendedName>
        <fullName evidence="3">SWIM-type domain-containing protein</fullName>
    </recommendedName>
</protein>
<feature type="domain" description="SWIM-type" evidence="3">
    <location>
        <begin position="104"/>
        <end position="138"/>
    </location>
</feature>
<evidence type="ECO:0000313" key="5">
    <source>
        <dbReference type="Proteomes" id="UP000193642"/>
    </source>
</evidence>
<keyword evidence="1" id="KW-0479">Metal-binding</keyword>
<dbReference type="InterPro" id="IPR007527">
    <property type="entry name" value="Znf_SWIM"/>
</dbReference>
<evidence type="ECO:0000256" key="1">
    <source>
        <dbReference type="PROSITE-ProRule" id="PRU00325"/>
    </source>
</evidence>
<feature type="compositionally biased region" description="Low complexity" evidence="2">
    <location>
        <begin position="297"/>
        <end position="314"/>
    </location>
</feature>
<accession>A0A1Y2BP57</accession>
<gene>
    <name evidence="4" type="ORF">BCR33DRAFT_742770</name>
</gene>
<dbReference type="Proteomes" id="UP000193642">
    <property type="component" value="Unassembled WGS sequence"/>
</dbReference>
<name>A0A1Y2BP57_9FUNG</name>
<keyword evidence="1" id="KW-0863">Zinc-finger</keyword>
<keyword evidence="5" id="KW-1185">Reference proteome</keyword>
<dbReference type="PROSITE" id="PS50966">
    <property type="entry name" value="ZF_SWIM"/>
    <property type="match status" value="1"/>
</dbReference>
<keyword evidence="1" id="KW-0862">Zinc</keyword>
<dbReference type="AlphaFoldDB" id="A0A1Y2BP57"/>
<feature type="region of interest" description="Disordered" evidence="2">
    <location>
        <begin position="265"/>
        <end position="314"/>
    </location>
</feature>
<dbReference type="EMBL" id="MCGO01000055">
    <property type="protein sequence ID" value="ORY36516.1"/>
    <property type="molecule type" value="Genomic_DNA"/>
</dbReference>